<sequence length="486" mass="54445">MYNHDDPDGLADKLICIGCVGDAYLAREMFAAANQEKCDYCSKFLEITRIGDLADRIEKAFEEHYIRTSEQMTSMQWAMMSDKESLYEWERDGSPIVDAIESAAEIPHAAAEDVQTILEERHADVDLAAMGEECEFSSDAYYDEKGPDTREWHEEWSRFERSLKTEARFFNQAAAFHLAEVFGDIDQLKTRDGRALVIDAGPGTALHQLYRARVFQDVRELTDALRFPDLQLGSPPPKQARAGRMNAQGVSVFYGATDDGVALAEVRAPVGSRVAVATFSITRPLRLLDLTALIDVHVIGSIFDSSYLRRVERAAFLRTLGDRMSRPVMPGDESLDYLPTQAVADFLATANVPRLDGIVFSSVQTADGRNVVLFHHASRVAAYVVPAGTQVTACEGYETDEGWEEDYSVSEQTPPSSEPEQRTSEDDFLDTILAFDFNTGSSKDQRESTLEVDVHTVAVHYVHSVKVNTTSHSVRRHRYERLEDKF</sequence>
<feature type="domain" description="RES" evidence="1">
    <location>
        <begin position="228"/>
        <end position="387"/>
    </location>
</feature>
<organism evidence="2 3">
    <name type="scientific">Burkholderia stabilis</name>
    <dbReference type="NCBI Taxonomy" id="95485"/>
    <lineage>
        <taxon>Bacteria</taxon>
        <taxon>Pseudomonadati</taxon>
        <taxon>Pseudomonadota</taxon>
        <taxon>Betaproteobacteria</taxon>
        <taxon>Burkholderiales</taxon>
        <taxon>Burkholderiaceae</taxon>
        <taxon>Burkholderia</taxon>
        <taxon>Burkholderia cepacia complex</taxon>
    </lineage>
</organism>
<name>A0AAJ5N7B3_9BURK</name>
<dbReference type="Pfam" id="PF08808">
    <property type="entry name" value="RES"/>
    <property type="match status" value="1"/>
</dbReference>
<proteinExistence type="predicted"/>
<reference evidence="2 3" key="1">
    <citation type="submission" date="2017-11" db="EMBL/GenBank/DDBJ databases">
        <authorList>
            <person name="Seth-Smith MB H."/>
        </authorList>
    </citation>
    <scope>NUCLEOTIDE SEQUENCE [LARGE SCALE GENOMIC DNA]</scope>
    <source>
        <strain evidence="2">E</strain>
    </source>
</reference>
<protein>
    <submittedName>
        <fullName evidence="2">RES domain protein</fullName>
    </submittedName>
</protein>
<dbReference type="SMART" id="SM00953">
    <property type="entry name" value="RES"/>
    <property type="match status" value="1"/>
</dbReference>
<gene>
    <name evidence="2" type="ORF">BSTAB16_3288</name>
</gene>
<evidence type="ECO:0000313" key="2">
    <source>
        <dbReference type="EMBL" id="VBB13113.1"/>
    </source>
</evidence>
<dbReference type="InterPro" id="IPR014914">
    <property type="entry name" value="RES_dom"/>
</dbReference>
<dbReference type="AlphaFoldDB" id="A0AAJ5N7B3"/>
<dbReference type="Proteomes" id="UP000268684">
    <property type="component" value="Chromosome I"/>
</dbReference>
<evidence type="ECO:0000313" key="3">
    <source>
        <dbReference type="Proteomes" id="UP000268684"/>
    </source>
</evidence>
<keyword evidence="3" id="KW-1185">Reference proteome</keyword>
<dbReference type="EMBL" id="LR025742">
    <property type="protein sequence ID" value="VBB13113.1"/>
    <property type="molecule type" value="Genomic_DNA"/>
</dbReference>
<accession>A0AAJ5N7B3</accession>
<evidence type="ECO:0000259" key="1">
    <source>
        <dbReference type="SMART" id="SM00953"/>
    </source>
</evidence>